<dbReference type="EMBL" id="CP000790">
    <property type="protein sequence ID" value="ABU73204.1"/>
    <property type="molecule type" value="Genomic_DNA"/>
</dbReference>
<protein>
    <submittedName>
        <fullName evidence="1">Uncharacterized protein</fullName>
    </submittedName>
</protein>
<proteinExistence type="predicted"/>
<gene>
    <name evidence="1" type="ordered locus">VIBHAR_05298</name>
</gene>
<dbReference type="PATRIC" id="fig|338187.25.peg.4931"/>
<dbReference type="KEGG" id="vha:VIBHAR_05298"/>
<accession>A7N7F1</accession>
<evidence type="ECO:0000313" key="2">
    <source>
        <dbReference type="Proteomes" id="UP000008152"/>
    </source>
</evidence>
<dbReference type="AlphaFoldDB" id="A7N7F1"/>
<dbReference type="Proteomes" id="UP000008152">
    <property type="component" value="Chromosome II"/>
</dbReference>
<dbReference type="RefSeq" id="WP_011999525.1">
    <property type="nucleotide sequence ID" value="NC_009784.1"/>
</dbReference>
<name>A7N7F1_VIBC1</name>
<reference evidence="1 2" key="1">
    <citation type="submission" date="2007-08" db="EMBL/GenBank/DDBJ databases">
        <authorList>
            <consortium name="The Vibrio harveyi Genome Sequencing Project"/>
            <person name="Bassler B."/>
            <person name="Clifton S.W."/>
            <person name="Fulton L."/>
            <person name="Delehaunty K."/>
            <person name="Fronick C."/>
            <person name="Harrison M."/>
            <person name="Markivic C."/>
            <person name="Fulton R."/>
            <person name="Tin-Wollam A.-M."/>
            <person name="Shah N."/>
            <person name="Pepin K."/>
            <person name="Nash W."/>
            <person name="Thiruvilangam P."/>
            <person name="Bhonagiri V."/>
            <person name="Waters C."/>
            <person name="Tu K.C."/>
            <person name="Irgon J."/>
            <person name="Wilson R.K."/>
        </authorList>
    </citation>
    <scope>NUCLEOTIDE SEQUENCE [LARGE SCALE GENOMIC DNA]</scope>
    <source>
        <strain evidence="2">ATCC BAA-1116 / BB120</strain>
    </source>
</reference>
<evidence type="ECO:0000313" key="1">
    <source>
        <dbReference type="EMBL" id="ABU73204.1"/>
    </source>
</evidence>
<organism evidence="1 2">
    <name type="scientific">Vibrio campbellii (strain ATCC BAA-1116)</name>
    <dbReference type="NCBI Taxonomy" id="2902295"/>
    <lineage>
        <taxon>Bacteria</taxon>
        <taxon>Pseudomonadati</taxon>
        <taxon>Pseudomonadota</taxon>
        <taxon>Gammaproteobacteria</taxon>
        <taxon>Vibrionales</taxon>
        <taxon>Vibrionaceae</taxon>
        <taxon>Vibrio</taxon>
    </lineage>
</organism>
<sequence length="194" mass="22090">MGIEIHINNGDVNKAIREVKFLYNHDEDPGWYFALKNLFVLNNKLDEASNLEEKADCYRSDIVSSIHTINKSIPNSYKVEFIENYVRSKAGTPSFICLKNKGRGLGKKSSTEVELLTNPNLYIRNRKNWYQSNNVPDYIKSLYSTSEIENISKLFEYGAPIIKATKVVLSDFDNGFVSIKNGQRKTIGQPENAV</sequence>